<sequence length="79" mass="8251">MKARIKLLGTLPSHFPGRYPASGIEADLPANATVADMVATIGIPKARLGIVTVNGRLAKAMDPIPENAEVKLFQKIAGG</sequence>
<reference evidence="1 2" key="1">
    <citation type="submission" date="2019-11" db="EMBL/GenBank/DDBJ databases">
        <title>Comparative genomics of hydrocarbon-degrading Desulfosarcina strains.</title>
        <authorList>
            <person name="Watanabe M."/>
            <person name="Kojima H."/>
            <person name="Fukui M."/>
        </authorList>
    </citation>
    <scope>NUCLEOTIDE SEQUENCE [LARGE SCALE GENOMIC DNA]</scope>
    <source>
        <strain evidence="1 2">PL12</strain>
    </source>
</reference>
<dbReference type="AlphaFoldDB" id="A0A5K7Z3C4"/>
<keyword evidence="2" id="KW-1185">Reference proteome</keyword>
<organism evidence="1 2">
    <name type="scientific">Desulfosarcina alkanivorans</name>
    <dbReference type="NCBI Taxonomy" id="571177"/>
    <lineage>
        <taxon>Bacteria</taxon>
        <taxon>Pseudomonadati</taxon>
        <taxon>Thermodesulfobacteriota</taxon>
        <taxon>Desulfobacteria</taxon>
        <taxon>Desulfobacterales</taxon>
        <taxon>Desulfosarcinaceae</taxon>
        <taxon>Desulfosarcina</taxon>
    </lineage>
</organism>
<evidence type="ECO:0000313" key="2">
    <source>
        <dbReference type="Proteomes" id="UP000427906"/>
    </source>
</evidence>
<gene>
    <name evidence="1" type="ORF">DSCA_50670</name>
</gene>
<evidence type="ECO:0000313" key="1">
    <source>
        <dbReference type="EMBL" id="BBO71137.1"/>
    </source>
</evidence>
<dbReference type="Gene3D" id="3.10.20.30">
    <property type="match status" value="1"/>
</dbReference>
<dbReference type="Proteomes" id="UP000427906">
    <property type="component" value="Chromosome"/>
</dbReference>
<dbReference type="InterPro" id="IPR016155">
    <property type="entry name" value="Mopterin_synth/thiamin_S_b"/>
</dbReference>
<dbReference type="InterPro" id="IPR012675">
    <property type="entry name" value="Beta-grasp_dom_sf"/>
</dbReference>
<protein>
    <submittedName>
        <fullName evidence="1">Uncharacterized protein</fullName>
    </submittedName>
</protein>
<dbReference type="EMBL" id="AP021874">
    <property type="protein sequence ID" value="BBO71137.1"/>
    <property type="molecule type" value="Genomic_DNA"/>
</dbReference>
<dbReference type="RefSeq" id="WP_167527947.1">
    <property type="nucleotide sequence ID" value="NZ_AP021874.1"/>
</dbReference>
<accession>A0A5K7Z3C4</accession>
<name>A0A5K7Z3C4_9BACT</name>
<proteinExistence type="predicted"/>
<dbReference type="KEGG" id="dalk:DSCA_50670"/>
<dbReference type="SUPFAM" id="SSF54285">
    <property type="entry name" value="MoaD/ThiS"/>
    <property type="match status" value="1"/>
</dbReference>